<proteinExistence type="inferred from homology"/>
<dbReference type="InterPro" id="IPR050539">
    <property type="entry name" value="ThrE_Dicarb/AminoAcid_Exp"/>
</dbReference>
<dbReference type="Proteomes" id="UP000050964">
    <property type="component" value="Unassembled WGS sequence"/>
</dbReference>
<feature type="transmembrane region" description="Helical" evidence="8">
    <location>
        <begin position="140"/>
        <end position="158"/>
    </location>
</feature>
<keyword evidence="3 8" id="KW-0812">Transmembrane</keyword>
<dbReference type="GO" id="GO:0005886">
    <property type="term" value="C:plasma membrane"/>
    <property type="evidence" value="ECO:0007669"/>
    <property type="project" value="UniProtKB-SubCell"/>
</dbReference>
<dbReference type="AlphaFoldDB" id="A0A837RG66"/>
<keyword evidence="5 8" id="KW-0472">Membrane</keyword>
<evidence type="ECO:0000256" key="7">
    <source>
        <dbReference type="SAM" id="Coils"/>
    </source>
</evidence>
<protein>
    <recommendedName>
        <fullName evidence="9">Threonine/serine exporter-like N-terminal domain-containing protein</fullName>
    </recommendedName>
</protein>
<organism evidence="10 11">
    <name type="scientific">Companilactobacillus crustorum JCM 15951</name>
    <dbReference type="NCBI Taxonomy" id="1423737"/>
    <lineage>
        <taxon>Bacteria</taxon>
        <taxon>Bacillati</taxon>
        <taxon>Bacillota</taxon>
        <taxon>Bacilli</taxon>
        <taxon>Lactobacillales</taxon>
        <taxon>Lactobacillaceae</taxon>
        <taxon>Companilactobacillus</taxon>
    </lineage>
</organism>
<evidence type="ECO:0000256" key="4">
    <source>
        <dbReference type="ARBA" id="ARBA00022989"/>
    </source>
</evidence>
<comment type="similarity">
    <text evidence="6">Belongs to the ThrE exporter (TC 2.A.79) family.</text>
</comment>
<feature type="transmembrane region" description="Helical" evidence="8">
    <location>
        <begin position="235"/>
        <end position="257"/>
    </location>
</feature>
<keyword evidence="7" id="KW-0175">Coiled coil</keyword>
<dbReference type="GO" id="GO:0022857">
    <property type="term" value="F:transmembrane transporter activity"/>
    <property type="evidence" value="ECO:0007669"/>
    <property type="project" value="InterPro"/>
</dbReference>
<evidence type="ECO:0000256" key="5">
    <source>
        <dbReference type="ARBA" id="ARBA00023136"/>
    </source>
</evidence>
<dbReference type="InterPro" id="IPR010619">
    <property type="entry name" value="ThrE-like_N"/>
</dbReference>
<evidence type="ECO:0000256" key="1">
    <source>
        <dbReference type="ARBA" id="ARBA00004651"/>
    </source>
</evidence>
<accession>A0A837RG66</accession>
<reference evidence="10 11" key="1">
    <citation type="journal article" date="2015" name="Genome Announc.">
        <title>Expanding the biotechnology potential of lactobacilli through comparative genomics of 213 strains and associated genera.</title>
        <authorList>
            <person name="Sun Z."/>
            <person name="Harris H.M."/>
            <person name="McCann A."/>
            <person name="Guo C."/>
            <person name="Argimon S."/>
            <person name="Zhang W."/>
            <person name="Yang X."/>
            <person name="Jeffery I.B."/>
            <person name="Cooney J.C."/>
            <person name="Kagawa T.F."/>
            <person name="Liu W."/>
            <person name="Song Y."/>
            <person name="Salvetti E."/>
            <person name="Wrobel A."/>
            <person name="Rasinkangas P."/>
            <person name="Parkhill J."/>
            <person name="Rea M.C."/>
            <person name="O'Sullivan O."/>
            <person name="Ritari J."/>
            <person name="Douillard F.P."/>
            <person name="Paul Ross R."/>
            <person name="Yang R."/>
            <person name="Briner A.E."/>
            <person name="Felis G.E."/>
            <person name="de Vos W.M."/>
            <person name="Barrangou R."/>
            <person name="Klaenhammer T.R."/>
            <person name="Caufield P.W."/>
            <person name="Cui Y."/>
            <person name="Zhang H."/>
            <person name="O'Toole P.W."/>
        </authorList>
    </citation>
    <scope>NUCLEOTIDE SEQUENCE [LARGE SCALE GENOMIC DNA]</scope>
    <source>
        <strain evidence="10 11">JCM 15951</strain>
    </source>
</reference>
<dbReference type="PANTHER" id="PTHR34390">
    <property type="entry name" value="UPF0442 PROTEIN YJJB-RELATED"/>
    <property type="match status" value="1"/>
</dbReference>
<evidence type="ECO:0000313" key="11">
    <source>
        <dbReference type="Proteomes" id="UP000050964"/>
    </source>
</evidence>
<keyword evidence="2" id="KW-1003">Cell membrane</keyword>
<evidence type="ECO:0000259" key="9">
    <source>
        <dbReference type="Pfam" id="PF06738"/>
    </source>
</evidence>
<comment type="caution">
    <text evidence="10">The sequence shown here is derived from an EMBL/GenBank/DDBJ whole genome shotgun (WGS) entry which is preliminary data.</text>
</comment>
<dbReference type="EMBL" id="AZDB01000030">
    <property type="protein sequence ID" value="KRK41796.1"/>
    <property type="molecule type" value="Genomic_DNA"/>
</dbReference>
<dbReference type="GO" id="GO:0015744">
    <property type="term" value="P:succinate transport"/>
    <property type="evidence" value="ECO:0007669"/>
    <property type="project" value="TreeGrafter"/>
</dbReference>
<feature type="domain" description="Threonine/serine exporter-like N-terminal" evidence="9">
    <location>
        <begin position="17"/>
        <end position="249"/>
    </location>
</feature>
<evidence type="ECO:0000313" key="10">
    <source>
        <dbReference type="EMBL" id="KRK41796.1"/>
    </source>
</evidence>
<name>A0A837RG66_9LACO</name>
<evidence type="ECO:0000256" key="8">
    <source>
        <dbReference type="SAM" id="Phobius"/>
    </source>
</evidence>
<gene>
    <name evidence="10" type="ORF">FD26_GL001145</name>
</gene>
<feature type="coiled-coil region" evidence="7">
    <location>
        <begin position="87"/>
        <end position="114"/>
    </location>
</feature>
<dbReference type="PANTHER" id="PTHR34390:SF2">
    <property type="entry name" value="SUCCINATE TRANSPORTER SUBUNIT YJJP-RELATED"/>
    <property type="match status" value="1"/>
</dbReference>
<keyword evidence="4 8" id="KW-1133">Transmembrane helix</keyword>
<dbReference type="Pfam" id="PF06738">
    <property type="entry name" value="ThrE"/>
    <property type="match status" value="1"/>
</dbReference>
<comment type="subcellular location">
    <subcellularLocation>
        <location evidence="1">Cell membrane</location>
        <topology evidence="1">Multi-pass membrane protein</topology>
    </subcellularLocation>
</comment>
<feature type="transmembrane region" description="Helical" evidence="8">
    <location>
        <begin position="170"/>
        <end position="190"/>
    </location>
</feature>
<evidence type="ECO:0000256" key="3">
    <source>
        <dbReference type="ARBA" id="ARBA00022692"/>
    </source>
</evidence>
<sequence>MEGTIMGTVNESEIVTLCGQVGTILLENGAETARVENTVEYVGRAADLPVVCHATMTGIFVSSEKSAATRIFKVRVGDFNLQKVDEINTLSRQFSRHEITYNKLKKEVQRVDQETLDFSWLTKCIGAGLVSMPPMLLFKATWGDLFLAFFVGIIGYVVSQVVSHHTKTPYIPVAIGSLAISVLANILGVVNIAHDANYIIISALMPLVPGVPMTNSLREIIEKNTISGLVRATDAIISGISIGSGVIIGQIFIKAILGD</sequence>
<evidence type="ECO:0000256" key="2">
    <source>
        <dbReference type="ARBA" id="ARBA00022475"/>
    </source>
</evidence>
<evidence type="ECO:0000256" key="6">
    <source>
        <dbReference type="ARBA" id="ARBA00034125"/>
    </source>
</evidence>